<dbReference type="Proteomes" id="UP000783863">
    <property type="component" value="Unassembled WGS sequence"/>
</dbReference>
<reference evidence="1" key="1">
    <citation type="submission" date="2021-06" db="EMBL/GenBank/DDBJ databases">
        <title>Halomicroarcula sp. F24A a new haloarchaeum isolated from saline soil.</title>
        <authorList>
            <person name="Duran-Viseras A."/>
            <person name="Sanchez-Porro C."/>
            <person name="Ventosa A."/>
        </authorList>
    </citation>
    <scope>NUCLEOTIDE SEQUENCE</scope>
    <source>
        <strain evidence="1">F24A</strain>
    </source>
</reference>
<evidence type="ECO:0000313" key="1">
    <source>
        <dbReference type="EMBL" id="MBX0305238.1"/>
    </source>
</evidence>
<organism evidence="1 2">
    <name type="scientific">Haloarcula salinisoli</name>
    <dbReference type="NCBI Taxonomy" id="2487746"/>
    <lineage>
        <taxon>Archaea</taxon>
        <taxon>Methanobacteriati</taxon>
        <taxon>Methanobacteriota</taxon>
        <taxon>Stenosarchaea group</taxon>
        <taxon>Halobacteria</taxon>
        <taxon>Halobacteriales</taxon>
        <taxon>Haloarculaceae</taxon>
        <taxon>Haloarcula</taxon>
    </lineage>
</organism>
<gene>
    <name evidence="1" type="ORF">EGD98_16370</name>
</gene>
<evidence type="ECO:0000313" key="2">
    <source>
        <dbReference type="Proteomes" id="UP000783863"/>
    </source>
</evidence>
<name>A0A8J7YKA9_9EURY</name>
<dbReference type="RefSeq" id="WP_220589481.1">
    <property type="nucleotide sequence ID" value="NZ_RKLQ01000003.1"/>
</dbReference>
<comment type="caution">
    <text evidence="1">The sequence shown here is derived from an EMBL/GenBank/DDBJ whole genome shotgun (WGS) entry which is preliminary data.</text>
</comment>
<sequence>MSRTGATPDFDSTGEKERYERLLRYDIPVAAIKRYIDSHGFKISNINSGTRRKVAEKLSDEEIEQLILEYKYAGQQSVNYFVITGIERKSFSTIEEECELSIAESKAEVGVREPYLATSEILEGRLYLCFGYIESEADTDPKTGIEQNTEIRGRAIAVIRDDTDLVAIRCSDENIAKKVANQIAGALRIEESSASYRPDFGLEFEKKFREELVDKYYSLKIRINDEEGRTVETVRYSSKTDEEGERMDAREDEDVIRQLEEKEGEIRMGYVELKDGSKFYINRDKSKISFLKYEQEQQISEITEVIDNVLGETGEYPQSKLEGLGNVPE</sequence>
<dbReference type="AlphaFoldDB" id="A0A8J7YKA9"/>
<keyword evidence="2" id="KW-1185">Reference proteome</keyword>
<proteinExistence type="predicted"/>
<protein>
    <submittedName>
        <fullName evidence="1">Uncharacterized protein</fullName>
    </submittedName>
</protein>
<dbReference type="EMBL" id="RKLQ01000003">
    <property type="protein sequence ID" value="MBX0305238.1"/>
    <property type="molecule type" value="Genomic_DNA"/>
</dbReference>
<accession>A0A8J7YKA9</accession>